<proteinExistence type="predicted"/>
<keyword evidence="2" id="KW-1185">Reference proteome</keyword>
<comment type="caution">
    <text evidence="1">The sequence shown here is derived from an EMBL/GenBank/DDBJ whole genome shotgun (WGS) entry which is preliminary data.</text>
</comment>
<gene>
    <name evidence="1" type="ORF">C5L14_03970</name>
</gene>
<dbReference type="Proteomes" id="UP000237682">
    <property type="component" value="Unassembled WGS sequence"/>
</dbReference>
<protein>
    <submittedName>
        <fullName evidence="1">DUF1284 domain-containing protein</fullName>
    </submittedName>
</protein>
<dbReference type="RefSeq" id="WP_105860759.1">
    <property type="nucleotide sequence ID" value="NZ_PUEJ01000002.1"/>
</dbReference>
<dbReference type="InterPro" id="IPR009702">
    <property type="entry name" value="DUF1284"/>
</dbReference>
<accession>A0A2S9QGD5</accession>
<dbReference type="Pfam" id="PF06935">
    <property type="entry name" value="DUF1284"/>
    <property type="match status" value="1"/>
</dbReference>
<evidence type="ECO:0000313" key="1">
    <source>
        <dbReference type="EMBL" id="PRH88408.1"/>
    </source>
</evidence>
<evidence type="ECO:0000313" key="2">
    <source>
        <dbReference type="Proteomes" id="UP000237682"/>
    </source>
</evidence>
<dbReference type="EMBL" id="PUEJ01000002">
    <property type="protein sequence ID" value="PRH88408.1"/>
    <property type="molecule type" value="Genomic_DNA"/>
</dbReference>
<sequence>MTVRLRAHHLLCMLTYVGKGYSPGFVANYDAIAARLSQGEDIEIVAGPDDICAPLAEEADSHCHEPRIDQRDELAIRDVSALMRLPIRTGTRIALTPTLLARFRGAFAANLTRSACVGCEWSGLCSEVARDRYRDSRVRRD</sequence>
<dbReference type="OrthoDB" id="6195504at2"/>
<organism evidence="1 2">
    <name type="scientific">Labrys okinawensis</name>
    <dbReference type="NCBI Taxonomy" id="346911"/>
    <lineage>
        <taxon>Bacteria</taxon>
        <taxon>Pseudomonadati</taxon>
        <taxon>Pseudomonadota</taxon>
        <taxon>Alphaproteobacteria</taxon>
        <taxon>Hyphomicrobiales</taxon>
        <taxon>Xanthobacteraceae</taxon>
        <taxon>Labrys</taxon>
    </lineage>
</organism>
<reference evidence="1 2" key="1">
    <citation type="submission" date="2018-02" db="EMBL/GenBank/DDBJ databases">
        <title>Whole genome sequencing of endophytic bacterium.</title>
        <authorList>
            <person name="Eedara R."/>
            <person name="Podile A.R."/>
        </authorList>
    </citation>
    <scope>NUCLEOTIDE SEQUENCE [LARGE SCALE GENOMIC DNA]</scope>
    <source>
        <strain evidence="1 2">RP1T</strain>
    </source>
</reference>
<name>A0A2S9QGD5_9HYPH</name>
<dbReference type="AlphaFoldDB" id="A0A2S9QGD5"/>